<proteinExistence type="predicted"/>
<sequence>MKVIADWLELTIKEYEDGNLEAYEALTDERCEAASFATIKNFVQRLLDKANSGFNLNH</sequence>
<evidence type="ECO:0000313" key="1">
    <source>
        <dbReference type="EMBL" id="QJA97780.1"/>
    </source>
</evidence>
<gene>
    <name evidence="1" type="ORF">MM415B05963_0010</name>
</gene>
<dbReference type="EMBL" id="MT143524">
    <property type="protein sequence ID" value="QJA97780.1"/>
    <property type="molecule type" value="Genomic_DNA"/>
</dbReference>
<accession>A0A6M3LRD9</accession>
<protein>
    <submittedName>
        <fullName evidence="1">Uncharacterized protein</fullName>
    </submittedName>
</protein>
<dbReference type="AlphaFoldDB" id="A0A6M3LRD9"/>
<organism evidence="1">
    <name type="scientific">viral metagenome</name>
    <dbReference type="NCBI Taxonomy" id="1070528"/>
    <lineage>
        <taxon>unclassified sequences</taxon>
        <taxon>metagenomes</taxon>
        <taxon>organismal metagenomes</taxon>
    </lineage>
</organism>
<reference evidence="1" key="1">
    <citation type="submission" date="2020-03" db="EMBL/GenBank/DDBJ databases">
        <title>The deep terrestrial virosphere.</title>
        <authorList>
            <person name="Holmfeldt K."/>
            <person name="Nilsson E."/>
            <person name="Simone D."/>
            <person name="Lopez-Fernandez M."/>
            <person name="Wu X."/>
            <person name="de Brujin I."/>
            <person name="Lundin D."/>
            <person name="Andersson A."/>
            <person name="Bertilsson S."/>
            <person name="Dopson M."/>
        </authorList>
    </citation>
    <scope>NUCLEOTIDE SEQUENCE</scope>
    <source>
        <strain evidence="1">MM415B05963</strain>
    </source>
</reference>
<name>A0A6M3LRD9_9ZZZZ</name>